<gene>
    <name evidence="2" type="ORF">J0A67_11695</name>
</gene>
<evidence type="ECO:0000313" key="2">
    <source>
        <dbReference type="EMBL" id="MBN7801529.1"/>
    </source>
</evidence>
<proteinExistence type="predicted"/>
<dbReference type="Proteomes" id="UP000664698">
    <property type="component" value="Unassembled WGS sequence"/>
</dbReference>
<protein>
    <submittedName>
        <fullName evidence="2">Uncharacterized protein</fullName>
    </submittedName>
</protein>
<evidence type="ECO:0000313" key="3">
    <source>
        <dbReference type="Proteomes" id="UP000664698"/>
    </source>
</evidence>
<reference evidence="2 3" key="1">
    <citation type="submission" date="2021-03" db="EMBL/GenBank/DDBJ databases">
        <title>novel species isolated from a fishpond in China.</title>
        <authorList>
            <person name="Lu H."/>
            <person name="Cai Z."/>
        </authorList>
    </citation>
    <scope>NUCLEOTIDE SEQUENCE [LARGE SCALE GENOMIC DNA]</scope>
    <source>
        <strain evidence="2 3">JCM 31546</strain>
    </source>
</reference>
<accession>A0ABS3BRQ4</accession>
<sequence>MSFLLILSIGYSQLFLAFYSDTLDFSSSEDQPVKVETRSAHFSSKVKTDHSADHQNQDWDSEVLEKDPDEYTGSISLELQLAFAAVFFCLLSISFGKYHTRFLRYYRNFFFIHTHRLHVYNGVFTI</sequence>
<dbReference type="EMBL" id="JAFKCW010000002">
    <property type="protein sequence ID" value="MBN7801529.1"/>
    <property type="molecule type" value="Genomic_DNA"/>
</dbReference>
<dbReference type="RefSeq" id="WP_206569510.1">
    <property type="nucleotide sequence ID" value="NZ_JAFKCW010000002.1"/>
</dbReference>
<keyword evidence="3" id="KW-1185">Reference proteome</keyword>
<feature type="transmembrane region" description="Helical" evidence="1">
    <location>
        <begin position="79"/>
        <end position="98"/>
    </location>
</feature>
<comment type="caution">
    <text evidence="2">The sequence shown here is derived from an EMBL/GenBank/DDBJ whole genome shotgun (WGS) entry which is preliminary data.</text>
</comment>
<keyword evidence="1" id="KW-1133">Transmembrane helix</keyword>
<organism evidence="2 3">
    <name type="scientific">Algoriphagus aestuariicola</name>
    <dbReference type="NCBI Taxonomy" id="1852016"/>
    <lineage>
        <taxon>Bacteria</taxon>
        <taxon>Pseudomonadati</taxon>
        <taxon>Bacteroidota</taxon>
        <taxon>Cytophagia</taxon>
        <taxon>Cytophagales</taxon>
        <taxon>Cyclobacteriaceae</taxon>
        <taxon>Algoriphagus</taxon>
    </lineage>
</organism>
<keyword evidence="1" id="KW-0472">Membrane</keyword>
<name>A0ABS3BRQ4_9BACT</name>
<keyword evidence="1" id="KW-0812">Transmembrane</keyword>
<evidence type="ECO:0000256" key="1">
    <source>
        <dbReference type="SAM" id="Phobius"/>
    </source>
</evidence>